<evidence type="ECO:0000313" key="3">
    <source>
        <dbReference type="Proteomes" id="UP000479531"/>
    </source>
</evidence>
<dbReference type="AlphaFoldDB" id="A0A6L6XD43"/>
<accession>A0A6L6XD43</accession>
<evidence type="ECO:0000259" key="1">
    <source>
        <dbReference type="Pfam" id="PF13175"/>
    </source>
</evidence>
<dbReference type="PANTHER" id="PTHR43581">
    <property type="entry name" value="ATP/GTP PHOSPHATASE"/>
    <property type="match status" value="1"/>
</dbReference>
<dbReference type="GO" id="GO:0016887">
    <property type="term" value="F:ATP hydrolysis activity"/>
    <property type="evidence" value="ECO:0007669"/>
    <property type="project" value="InterPro"/>
</dbReference>
<dbReference type="InterPro" id="IPR051396">
    <property type="entry name" value="Bact_Antivir_Def_Nuclease"/>
</dbReference>
<dbReference type="Pfam" id="PF13175">
    <property type="entry name" value="AAA_15"/>
    <property type="match status" value="1"/>
</dbReference>
<dbReference type="InterPro" id="IPR041685">
    <property type="entry name" value="AAA_GajA/Old/RecF-like"/>
</dbReference>
<dbReference type="EMBL" id="WGGT01000004">
    <property type="protein sequence ID" value="MVQ45001.1"/>
    <property type="molecule type" value="Genomic_DNA"/>
</dbReference>
<dbReference type="RefSeq" id="WP_157350142.1">
    <property type="nucleotide sequence ID" value="NZ_WGGT01000004.1"/>
</dbReference>
<proteinExistence type="predicted"/>
<organism evidence="2 3">
    <name type="scientific">Roseburia intestinalis</name>
    <dbReference type="NCBI Taxonomy" id="166486"/>
    <lineage>
        <taxon>Bacteria</taxon>
        <taxon>Bacillati</taxon>
        <taxon>Bacillota</taxon>
        <taxon>Clostridia</taxon>
        <taxon>Lachnospirales</taxon>
        <taxon>Lachnospiraceae</taxon>
        <taxon>Roseburia</taxon>
    </lineage>
</organism>
<dbReference type="Proteomes" id="UP000479531">
    <property type="component" value="Unassembled WGS sequence"/>
</dbReference>
<protein>
    <submittedName>
        <fullName evidence="2">AAA family ATPase</fullName>
    </submittedName>
</protein>
<dbReference type="GO" id="GO:0005524">
    <property type="term" value="F:ATP binding"/>
    <property type="evidence" value="ECO:0007669"/>
    <property type="project" value="InterPro"/>
</dbReference>
<sequence length="522" mass="59888">MIIKSVHIDKFRALNNVDFELGSKLTAIVGHNGTMKTTILGVLGQTFSISPGHPLYGESSIDGYKYRSQFAEKFKLSEKDVPGTHKWRLNLYPGIYKRDYFEAHSIYRDKNDPIPRFWSTEGKGSGTGYPQIPVYYLSLKRVSPIGEEEGFEYIDQLTSEEQLFLSLEYKDIMSEVSDNITVETIHSDKKYTASIHSPEYDALAISAGQDNLGKILISILSFKRLMDKYPDDYKGGILLIDEIESTFHSLAQTRLIKKLYKYAGMYKIQFIFTTHSPSIIKATFFDNYNTNEAKLVYLKKEGKSVVTKNVTSIDDVISELSGSVKGISQSETRISVFTEDDVAQSFVKSLLNGGYKKQLLFNPCSIGAESYLELLRVKLKPISESILILDGDKNKDNVLRKIKQYKGKYVLFLPGEVCPEEMFYKFLYSLDETDPFWDMELGKYDKKKCFANYPTLIDRGASSQQYKNWFKEQSRFWGRGNSKLYNYWKIVNNNEYNNFLADFVGIYNQLATKLDLPLIDEI</sequence>
<evidence type="ECO:0000313" key="2">
    <source>
        <dbReference type="EMBL" id="MVQ45001.1"/>
    </source>
</evidence>
<dbReference type="InterPro" id="IPR027417">
    <property type="entry name" value="P-loop_NTPase"/>
</dbReference>
<dbReference type="Gene3D" id="3.40.50.300">
    <property type="entry name" value="P-loop containing nucleotide triphosphate hydrolases"/>
    <property type="match status" value="2"/>
</dbReference>
<name>A0A6L6XD43_9FIRM</name>
<comment type="caution">
    <text evidence="2">The sequence shown here is derived from an EMBL/GenBank/DDBJ whole genome shotgun (WGS) entry which is preliminary data.</text>
</comment>
<dbReference type="PANTHER" id="PTHR43581:SF4">
    <property type="entry name" value="ATP_GTP PHOSPHATASE"/>
    <property type="match status" value="1"/>
</dbReference>
<feature type="domain" description="Endonuclease GajA/Old nuclease/RecF-like AAA" evidence="1">
    <location>
        <begin position="215"/>
        <end position="280"/>
    </location>
</feature>
<gene>
    <name evidence="2" type="ORF">GCK47_04620</name>
</gene>
<reference evidence="2 3" key="1">
    <citation type="submission" date="2019-10" db="EMBL/GenBank/DDBJ databases">
        <title>Roseburia spp. ameliorate alcoholic fatty liver via restoration of gut barrier function.</title>
        <authorList>
            <person name="Seo B."/>
            <person name="Ko G."/>
        </authorList>
    </citation>
    <scope>NUCLEOTIDE SEQUENCE [LARGE SCALE GENOMIC DNA]</scope>
    <source>
        <strain evidence="2 3">SNUG30017</strain>
    </source>
</reference>
<dbReference type="SUPFAM" id="SSF52540">
    <property type="entry name" value="P-loop containing nucleoside triphosphate hydrolases"/>
    <property type="match status" value="1"/>
</dbReference>